<feature type="region of interest" description="Disordered" evidence="1">
    <location>
        <begin position="427"/>
        <end position="469"/>
    </location>
</feature>
<evidence type="ECO:0000313" key="2">
    <source>
        <dbReference type="EMBL" id="GAU26546.1"/>
    </source>
</evidence>
<keyword evidence="3" id="KW-1185">Reference proteome</keyword>
<feature type="compositionally biased region" description="Low complexity" evidence="1">
    <location>
        <begin position="351"/>
        <end position="364"/>
    </location>
</feature>
<protein>
    <submittedName>
        <fullName evidence="2">Uncharacterized protein</fullName>
    </submittedName>
</protein>
<dbReference type="OrthoDB" id="1434255at2759"/>
<dbReference type="InterPro" id="IPR004252">
    <property type="entry name" value="Probable_transposase_24"/>
</dbReference>
<organism evidence="2 3">
    <name type="scientific">Trifolium subterraneum</name>
    <name type="common">Subterranean clover</name>
    <dbReference type="NCBI Taxonomy" id="3900"/>
    <lineage>
        <taxon>Eukaryota</taxon>
        <taxon>Viridiplantae</taxon>
        <taxon>Streptophyta</taxon>
        <taxon>Embryophyta</taxon>
        <taxon>Tracheophyta</taxon>
        <taxon>Spermatophyta</taxon>
        <taxon>Magnoliopsida</taxon>
        <taxon>eudicotyledons</taxon>
        <taxon>Gunneridae</taxon>
        <taxon>Pentapetalae</taxon>
        <taxon>rosids</taxon>
        <taxon>fabids</taxon>
        <taxon>Fabales</taxon>
        <taxon>Fabaceae</taxon>
        <taxon>Papilionoideae</taxon>
        <taxon>50 kb inversion clade</taxon>
        <taxon>NPAAA clade</taxon>
        <taxon>Hologalegina</taxon>
        <taxon>IRL clade</taxon>
        <taxon>Trifolieae</taxon>
        <taxon>Trifolium</taxon>
    </lineage>
</organism>
<reference evidence="3" key="1">
    <citation type="journal article" date="2017" name="Front. Plant Sci.">
        <title>Climate Clever Clovers: New Paradigm to Reduce the Environmental Footprint of Ruminants by Breeding Low Methanogenic Forages Utilizing Haplotype Variation.</title>
        <authorList>
            <person name="Kaur P."/>
            <person name="Appels R."/>
            <person name="Bayer P.E."/>
            <person name="Keeble-Gagnere G."/>
            <person name="Wang J."/>
            <person name="Hirakawa H."/>
            <person name="Shirasawa K."/>
            <person name="Vercoe P."/>
            <person name="Stefanova K."/>
            <person name="Durmic Z."/>
            <person name="Nichols P."/>
            <person name="Revell C."/>
            <person name="Isobe S.N."/>
            <person name="Edwards D."/>
            <person name="Erskine W."/>
        </authorList>
    </citation>
    <scope>NUCLEOTIDE SEQUENCE [LARGE SCALE GENOMIC DNA]</scope>
    <source>
        <strain evidence="3">cv. Daliak</strain>
    </source>
</reference>
<accession>A0A2Z6M3V5</accession>
<dbReference type="Pfam" id="PF03004">
    <property type="entry name" value="Transposase_24"/>
    <property type="match status" value="1"/>
</dbReference>
<dbReference type="Proteomes" id="UP000242715">
    <property type="component" value="Unassembled WGS sequence"/>
</dbReference>
<sequence length="535" mass="60744">MNPEQDNNDPGGGHERGDNNDPGAGRGRGRHPRARPLQPCVVRSRYLVGMPKSREVDGVEEYYDSYDDEDDHEDDEIDQALLMAPIHELLIDRHGRAIIMPFTKTDLQPQNPANKAINHTIKSKFQTPYANWTEVKNDKAGWNQFWNGFRSKVTWHKAHTDAIRDIFNKKASKRLSCLLSSAPGMIEKDPANPPAWLAGNSFPELTAKWSTPEYKEKCQKNKRNRQTEEAQQRCVHSGGSKSAGTLRIEFIRAHGRAPTFMEMNHLMHKYAESGQWTGTRAEEVSRLTAIFIEEYDAKQQKLPPYMRDDDEIRRRRISHAFVENAGGKHQGRRFAAGSTSSLYQSDPSGLRDVSYSSSMSTRRSQPQRDETEEDYEAHIRESIRQELHQPTEEERQQQLDQRVDQIIQSKWDAILVSMASAAQGYSRQGSAQGSAQGSQGQQYSNNPPNNPSASQDYVDQDGYRPDLTNLHNIDLNLGLPEDNHDDERFQVAEEVELQAVEAEEAEEVQVVQEVEEVEVVKEANLATPTPLMIIL</sequence>
<dbReference type="EMBL" id="DF973338">
    <property type="protein sequence ID" value="GAU26546.1"/>
    <property type="molecule type" value="Genomic_DNA"/>
</dbReference>
<name>A0A2Z6M3V5_TRISU</name>
<feature type="compositionally biased region" description="Low complexity" evidence="1">
    <location>
        <begin position="427"/>
        <end position="455"/>
    </location>
</feature>
<gene>
    <name evidence="2" type="ORF">TSUD_266600</name>
</gene>
<feature type="compositionally biased region" description="Basic and acidic residues" evidence="1">
    <location>
        <begin position="218"/>
        <end position="231"/>
    </location>
</feature>
<evidence type="ECO:0000256" key="1">
    <source>
        <dbReference type="SAM" id="MobiDB-lite"/>
    </source>
</evidence>
<feature type="compositionally biased region" description="Polar residues" evidence="1">
    <location>
        <begin position="337"/>
        <end position="347"/>
    </location>
</feature>
<feature type="region of interest" description="Disordered" evidence="1">
    <location>
        <begin position="218"/>
        <end position="240"/>
    </location>
</feature>
<evidence type="ECO:0000313" key="3">
    <source>
        <dbReference type="Proteomes" id="UP000242715"/>
    </source>
</evidence>
<feature type="region of interest" description="Disordered" evidence="1">
    <location>
        <begin position="1"/>
        <end position="39"/>
    </location>
</feature>
<proteinExistence type="predicted"/>
<dbReference type="AlphaFoldDB" id="A0A2Z6M3V5"/>
<feature type="region of interest" description="Disordered" evidence="1">
    <location>
        <begin position="323"/>
        <end position="375"/>
    </location>
</feature>